<feature type="coiled-coil region" evidence="2">
    <location>
        <begin position="552"/>
        <end position="582"/>
    </location>
</feature>
<evidence type="ECO:0000259" key="4">
    <source>
        <dbReference type="Pfam" id="PF21771"/>
    </source>
</evidence>
<feature type="coiled-coil region" evidence="2">
    <location>
        <begin position="914"/>
        <end position="948"/>
    </location>
</feature>
<feature type="coiled-coil region" evidence="2">
    <location>
        <begin position="851"/>
        <end position="880"/>
    </location>
</feature>
<proteinExistence type="predicted"/>
<keyword evidence="6" id="KW-1185">Reference proteome</keyword>
<name>A0AAV8ZJH7_9CUCU</name>
<evidence type="ECO:0000256" key="3">
    <source>
        <dbReference type="SAM" id="MobiDB-lite"/>
    </source>
</evidence>
<feature type="compositionally biased region" description="Basic and acidic residues" evidence="3">
    <location>
        <begin position="329"/>
        <end position="347"/>
    </location>
</feature>
<evidence type="ECO:0000256" key="2">
    <source>
        <dbReference type="SAM" id="Coils"/>
    </source>
</evidence>
<dbReference type="EMBL" id="JANEYF010001271">
    <property type="protein sequence ID" value="KAJ8965219.1"/>
    <property type="molecule type" value="Genomic_DNA"/>
</dbReference>
<reference evidence="5" key="1">
    <citation type="journal article" date="2023" name="Insect Mol. Biol.">
        <title>Genome sequencing provides insights into the evolution of gene families encoding plant cell wall-degrading enzymes in longhorned beetles.</title>
        <authorList>
            <person name="Shin N.R."/>
            <person name="Okamura Y."/>
            <person name="Kirsch R."/>
            <person name="Pauchet Y."/>
        </authorList>
    </citation>
    <scope>NUCLEOTIDE SEQUENCE</scope>
    <source>
        <strain evidence="5">RBIC_L_NR</strain>
    </source>
</reference>
<dbReference type="PANTHER" id="PTHR32083">
    <property type="entry name" value="CILIA AND FLAGELLA-ASSOCIATED PROTEIN 58-RELATED"/>
    <property type="match status" value="1"/>
</dbReference>
<evidence type="ECO:0000313" key="5">
    <source>
        <dbReference type="EMBL" id="KAJ8965219.1"/>
    </source>
</evidence>
<gene>
    <name evidence="5" type="ORF">NQ314_004289</name>
</gene>
<dbReference type="PANTHER" id="PTHR32083:SF0">
    <property type="entry name" value="CILIA AND FLAGELLA-ASSOCIATED PROTEIN 58"/>
    <property type="match status" value="1"/>
</dbReference>
<dbReference type="Proteomes" id="UP001162156">
    <property type="component" value="Unassembled WGS sequence"/>
</dbReference>
<protein>
    <recommendedName>
        <fullName evidence="4">Cilia- and flagella-associated protein 58 central coiled coil domain-containing protein</fullName>
    </recommendedName>
</protein>
<comment type="caution">
    <text evidence="5">The sequence shown here is derived from an EMBL/GenBank/DDBJ whole genome shotgun (WGS) entry which is preliminary data.</text>
</comment>
<accession>A0AAV8ZJH7</accession>
<keyword evidence="1 2" id="KW-0175">Coiled coil</keyword>
<feature type="domain" description="Cilia- and flagella-associated protein 58 central coiled coil" evidence="4">
    <location>
        <begin position="493"/>
        <end position="786"/>
    </location>
</feature>
<dbReference type="AlphaFoldDB" id="A0AAV8ZJH7"/>
<dbReference type="InterPro" id="IPR049270">
    <property type="entry name" value="CFAP58_CC"/>
</dbReference>
<dbReference type="Pfam" id="PF21771">
    <property type="entry name" value="CFAP58_CC"/>
    <property type="match status" value="1"/>
</dbReference>
<organism evidence="5 6">
    <name type="scientific">Rhamnusium bicolor</name>
    <dbReference type="NCBI Taxonomy" id="1586634"/>
    <lineage>
        <taxon>Eukaryota</taxon>
        <taxon>Metazoa</taxon>
        <taxon>Ecdysozoa</taxon>
        <taxon>Arthropoda</taxon>
        <taxon>Hexapoda</taxon>
        <taxon>Insecta</taxon>
        <taxon>Pterygota</taxon>
        <taxon>Neoptera</taxon>
        <taxon>Endopterygota</taxon>
        <taxon>Coleoptera</taxon>
        <taxon>Polyphaga</taxon>
        <taxon>Cucujiformia</taxon>
        <taxon>Chrysomeloidea</taxon>
        <taxon>Cerambycidae</taxon>
        <taxon>Lepturinae</taxon>
        <taxon>Rhagiini</taxon>
        <taxon>Rhamnusium</taxon>
    </lineage>
</organism>
<feature type="coiled-coil region" evidence="2">
    <location>
        <begin position="656"/>
        <end position="725"/>
    </location>
</feature>
<evidence type="ECO:0000256" key="1">
    <source>
        <dbReference type="ARBA" id="ARBA00023054"/>
    </source>
</evidence>
<dbReference type="GO" id="GO:0005856">
    <property type="term" value="C:cytoskeleton"/>
    <property type="evidence" value="ECO:0007669"/>
    <property type="project" value="TreeGrafter"/>
</dbReference>
<feature type="region of interest" description="Disordered" evidence="3">
    <location>
        <begin position="320"/>
        <end position="360"/>
    </location>
</feature>
<sequence length="956" mass="111724">MKIVPDQTNFACDLRNILKSVFLINATDTTESAKTLETATLEASIEYHPSEDDVIENNEFSVDPNILAQEALFDTNVYFHLDTEDCPTSDYSNHPRQIQSDERSLNSLSSDLNRYASLREDIANLHTDVTHPETNGTTIHYEVQENYDRPPIWIPDVEAPKCMTCGANFTGGEKNLRAQLCGLGSNKFNFDCGFLKNNKFSMQRKTLIELEQNPEAAQFSDAYTNIFEAFYQAYTKQRHLEELTTTQKDDIEEKTYRLELAMKLADEDKQTIEDLKAQIHYSWKLADNAHAREQQAQEIIDNLRKQVENLNAEIEFKNKMAQDTEEESKEISKNKDGLERERDRLLNEDTGGEINRQKRAKEKLEAEMAEMRILIEDKAAQITELNTVINLHVKQTTHLEQEMKDYKMTYDKLAKDFEAATIRLTKLQDEYNNIGFAEEASRLKNDISKITKVRDGIEKKCQGLMADRDELIIDRNNLRIRISAFEKQIDEFKKYGDNDKRMIDTLIKEKEILSKTLQRQQGVQKDLNKLIQIQEQSKKKLEFELDLFFVESGKLKKTISGLERERDRLAEEQLDLTKTIEEHMEDIRLKKSATEQENKLRQQHNLYEAIRSDRNALQKSLQESTAETGELKKKLKIVFHQTEQLKEDIGMKEKLLVKDENMMRKINKEKENLKIEVMAGLDTIRTLKQDIKELAEEERRLHKTLMSNERTIRDQAKDLEQLMNERDILGSQLVRRNDEIALLQEKIVILQSTLFRGETQYGQRLEDIKLLKLEVKRLRQEKNLMSKSMSNMVDLRQEIFHLERDFTRSRLQCKALEQEIQNPLNVHRWRKLEGSDPEVLDLLQKVQILQKRLLQQASEAVERERQLKEAERLYLNLRQVLSKQPGPGIQEELTKTQRALKLRGDKLKCLVSELNMAELKSVEYKADLQRVTDELTDLKRKYLAEKKSKSHEAHAV</sequence>
<evidence type="ECO:0000313" key="6">
    <source>
        <dbReference type="Proteomes" id="UP001162156"/>
    </source>
</evidence>
<dbReference type="Gene3D" id="1.10.287.1490">
    <property type="match status" value="1"/>
</dbReference>